<proteinExistence type="predicted"/>
<dbReference type="CDD" id="cd06170">
    <property type="entry name" value="LuxR_C_like"/>
    <property type="match status" value="1"/>
</dbReference>
<keyword evidence="2" id="KW-0238">DNA-binding</keyword>
<dbReference type="InterPro" id="IPR036388">
    <property type="entry name" value="WH-like_DNA-bd_sf"/>
</dbReference>
<keyword evidence="3" id="KW-0804">Transcription</keyword>
<dbReference type="GO" id="GO:0006355">
    <property type="term" value="P:regulation of DNA-templated transcription"/>
    <property type="evidence" value="ECO:0007669"/>
    <property type="project" value="InterPro"/>
</dbReference>
<evidence type="ECO:0000256" key="3">
    <source>
        <dbReference type="ARBA" id="ARBA00023163"/>
    </source>
</evidence>
<comment type="caution">
    <text evidence="5">The sequence shown here is derived from an EMBL/GenBank/DDBJ whole genome shotgun (WGS) entry which is preliminary data.</text>
</comment>
<sequence length="121" mass="13186">MTFQDIIQSLIAQVNSATSPNLLQTSGGATNEVIFESDIDGTHYYLVRCQPKSNPGVQLSQREQEIAKLVAEGLPNKCIAKELGISQWTVSTYLRRIFSKLGVTTRAAMTAKLLGDDLLAS</sequence>
<reference evidence="5 6" key="1">
    <citation type="submission" date="2015-06" db="EMBL/GenBank/DDBJ databases">
        <title>Draft genome assembly of filamentous brackish cyanobacterium Limnoraphis robusta strain CS-951.</title>
        <authorList>
            <person name="Willis A."/>
            <person name="Parks M."/>
            <person name="Burford M.A."/>
        </authorList>
    </citation>
    <scope>NUCLEOTIDE SEQUENCE [LARGE SCALE GENOMIC DNA]</scope>
    <source>
        <strain evidence="5 6">CS-951</strain>
    </source>
</reference>
<dbReference type="PROSITE" id="PS50043">
    <property type="entry name" value="HTH_LUXR_2"/>
    <property type="match status" value="1"/>
</dbReference>
<dbReference type="InterPro" id="IPR016032">
    <property type="entry name" value="Sig_transdc_resp-reg_C-effctor"/>
</dbReference>
<accession>A0A0F5YML5</accession>
<dbReference type="Gene3D" id="1.10.10.10">
    <property type="entry name" value="Winged helix-like DNA-binding domain superfamily/Winged helix DNA-binding domain"/>
    <property type="match status" value="1"/>
</dbReference>
<dbReference type="OrthoDB" id="423894at2"/>
<protein>
    <submittedName>
        <fullName evidence="5">LuxR family transcriptional regulator</fullName>
    </submittedName>
</protein>
<dbReference type="Pfam" id="PF00196">
    <property type="entry name" value="GerE"/>
    <property type="match status" value="1"/>
</dbReference>
<evidence type="ECO:0000256" key="1">
    <source>
        <dbReference type="ARBA" id="ARBA00023015"/>
    </source>
</evidence>
<feature type="domain" description="HTH luxR-type" evidence="4">
    <location>
        <begin position="52"/>
        <end position="117"/>
    </location>
</feature>
<dbReference type="PROSITE" id="PS00622">
    <property type="entry name" value="HTH_LUXR_1"/>
    <property type="match status" value="1"/>
</dbReference>
<dbReference type="SMART" id="SM00421">
    <property type="entry name" value="HTH_LUXR"/>
    <property type="match status" value="1"/>
</dbReference>
<dbReference type="EMBL" id="LATL02000332">
    <property type="protein sequence ID" value="KKD39907.1"/>
    <property type="molecule type" value="Genomic_DNA"/>
</dbReference>
<dbReference type="PRINTS" id="PR00038">
    <property type="entry name" value="HTHLUXR"/>
</dbReference>
<dbReference type="AlphaFoldDB" id="A0A0F5YML5"/>
<dbReference type="PANTHER" id="PTHR44688:SF16">
    <property type="entry name" value="DNA-BINDING TRANSCRIPTIONAL ACTIVATOR DEVR_DOSR"/>
    <property type="match status" value="1"/>
</dbReference>
<dbReference type="GO" id="GO:0003677">
    <property type="term" value="F:DNA binding"/>
    <property type="evidence" value="ECO:0007669"/>
    <property type="project" value="UniProtKB-KW"/>
</dbReference>
<dbReference type="PANTHER" id="PTHR44688">
    <property type="entry name" value="DNA-BINDING TRANSCRIPTIONAL ACTIVATOR DEVR_DOSR"/>
    <property type="match status" value="1"/>
</dbReference>
<evidence type="ECO:0000313" key="5">
    <source>
        <dbReference type="EMBL" id="KKD39907.1"/>
    </source>
</evidence>
<evidence type="ECO:0000259" key="4">
    <source>
        <dbReference type="PROSITE" id="PS50043"/>
    </source>
</evidence>
<dbReference type="RefSeq" id="WP_046276570.1">
    <property type="nucleotide sequence ID" value="NZ_LATL02000332.1"/>
</dbReference>
<dbReference type="InterPro" id="IPR000792">
    <property type="entry name" value="Tscrpt_reg_LuxR_C"/>
</dbReference>
<evidence type="ECO:0000256" key="2">
    <source>
        <dbReference type="ARBA" id="ARBA00023125"/>
    </source>
</evidence>
<gene>
    <name evidence="5" type="ORF">WN50_00705</name>
</gene>
<name>A0A0F5YML5_9CYAN</name>
<organism evidence="5 6">
    <name type="scientific">Limnoraphis robusta CS-951</name>
    <dbReference type="NCBI Taxonomy" id="1637645"/>
    <lineage>
        <taxon>Bacteria</taxon>
        <taxon>Bacillati</taxon>
        <taxon>Cyanobacteriota</taxon>
        <taxon>Cyanophyceae</taxon>
        <taxon>Oscillatoriophycideae</taxon>
        <taxon>Oscillatoriales</taxon>
        <taxon>Sirenicapillariaceae</taxon>
        <taxon>Limnoraphis</taxon>
    </lineage>
</organism>
<evidence type="ECO:0000313" key="6">
    <source>
        <dbReference type="Proteomes" id="UP000033607"/>
    </source>
</evidence>
<dbReference type="SUPFAM" id="SSF46894">
    <property type="entry name" value="C-terminal effector domain of the bipartite response regulators"/>
    <property type="match status" value="1"/>
</dbReference>
<dbReference type="Proteomes" id="UP000033607">
    <property type="component" value="Unassembled WGS sequence"/>
</dbReference>
<keyword evidence="1" id="KW-0805">Transcription regulation</keyword>